<sequence length="249" mass="28379">MNTVKPSLFLSIVFSSFLIPTFAQRSSKTTIVGGAGRWYDGSIMVNDGTELVGLLRYNDDTGVLSFESGSISKSFTAKSVAGFEFFDEERNKQRVFYVFSYPDPQTDIVSPLFFEVVKEFKTFAVLSKTDPLQMKQKSHTTSGTTPSGSYGPGYTYTSTEILQVETIYIMDPNGQIMPYARIVEKEIDDNYLFDRSKVKNKLIDDELLETYTKPHYETLVKFADENKLSFKRKNDLVRILEHYQQLTAN</sequence>
<evidence type="ECO:0000313" key="3">
    <source>
        <dbReference type="Proteomes" id="UP001319200"/>
    </source>
</evidence>
<evidence type="ECO:0000313" key="2">
    <source>
        <dbReference type="EMBL" id="MBT1701161.1"/>
    </source>
</evidence>
<feature type="signal peptide" evidence="1">
    <location>
        <begin position="1"/>
        <end position="25"/>
    </location>
</feature>
<proteinExistence type="predicted"/>
<name>A0AAP2DRE1_9BACT</name>
<dbReference type="Proteomes" id="UP001319200">
    <property type="component" value="Unassembled WGS sequence"/>
</dbReference>
<reference evidence="2 3" key="1">
    <citation type="submission" date="2021-05" db="EMBL/GenBank/DDBJ databases">
        <title>A Polyphasic approach of four new species of the genus Ohtaekwangia: Ohtaekwangia histidinii sp. nov., Ohtaekwangia cretensis sp. nov., Ohtaekwangia indiensis sp. nov., Ohtaekwangia reichenbachii sp. nov. from diverse environment.</title>
        <authorList>
            <person name="Octaviana S."/>
        </authorList>
    </citation>
    <scope>NUCLEOTIDE SEQUENCE [LARGE SCALE GENOMIC DNA]</scope>
    <source>
        <strain evidence="2 3">PWU4</strain>
    </source>
</reference>
<keyword evidence="1" id="KW-0732">Signal</keyword>
<protein>
    <recommendedName>
        <fullName evidence="4">DUF4369 domain-containing protein</fullName>
    </recommendedName>
</protein>
<evidence type="ECO:0008006" key="4">
    <source>
        <dbReference type="Google" id="ProtNLM"/>
    </source>
</evidence>
<dbReference type="RefSeq" id="WP_254169848.1">
    <property type="nucleotide sequence ID" value="NZ_JAHESF010000059.1"/>
</dbReference>
<keyword evidence="3" id="KW-1185">Reference proteome</keyword>
<feature type="chain" id="PRO_5043002022" description="DUF4369 domain-containing protein" evidence="1">
    <location>
        <begin position="26"/>
        <end position="249"/>
    </location>
</feature>
<evidence type="ECO:0000256" key="1">
    <source>
        <dbReference type="SAM" id="SignalP"/>
    </source>
</evidence>
<accession>A0AAP2DRE1</accession>
<dbReference type="AlphaFoldDB" id="A0AAP2DRE1"/>
<organism evidence="2 3">
    <name type="scientific">Chryseosolibacter histidini</name>
    <dbReference type="NCBI Taxonomy" id="2782349"/>
    <lineage>
        <taxon>Bacteria</taxon>
        <taxon>Pseudomonadati</taxon>
        <taxon>Bacteroidota</taxon>
        <taxon>Cytophagia</taxon>
        <taxon>Cytophagales</taxon>
        <taxon>Chryseotaleaceae</taxon>
        <taxon>Chryseosolibacter</taxon>
    </lineage>
</organism>
<dbReference type="EMBL" id="JAHESF010000059">
    <property type="protein sequence ID" value="MBT1701161.1"/>
    <property type="molecule type" value="Genomic_DNA"/>
</dbReference>
<gene>
    <name evidence="2" type="ORF">KK083_29995</name>
</gene>
<comment type="caution">
    <text evidence="2">The sequence shown here is derived from an EMBL/GenBank/DDBJ whole genome shotgun (WGS) entry which is preliminary data.</text>
</comment>